<proteinExistence type="inferred from homology"/>
<keyword evidence="5 7" id="KW-1133">Transmembrane helix</keyword>
<dbReference type="PANTHER" id="PTHR30353:SF0">
    <property type="entry name" value="TRANSMEMBRANE PROTEIN"/>
    <property type="match status" value="1"/>
</dbReference>
<evidence type="ECO:0000256" key="1">
    <source>
        <dbReference type="ARBA" id="ARBA00004651"/>
    </source>
</evidence>
<evidence type="ECO:0000256" key="3">
    <source>
        <dbReference type="ARBA" id="ARBA00022475"/>
    </source>
</evidence>
<evidence type="ECO:0000313" key="9">
    <source>
        <dbReference type="EMBL" id="MCJ0742608.1"/>
    </source>
</evidence>
<feature type="transmembrane region" description="Helical" evidence="7">
    <location>
        <begin position="64"/>
        <end position="84"/>
    </location>
</feature>
<reference evidence="9" key="1">
    <citation type="submission" date="2022-03" db="EMBL/GenBank/DDBJ databases">
        <authorList>
            <person name="Woo C.Y."/>
        </authorList>
    </citation>
    <scope>NUCLEOTIDE SEQUENCE</scope>
    <source>
        <strain evidence="9">CYS-01</strain>
    </source>
</reference>
<gene>
    <name evidence="9" type="ORF">MMF97_07790</name>
</gene>
<protein>
    <submittedName>
        <fullName evidence="9">VTT domain-containing protein</fullName>
    </submittedName>
</protein>
<keyword evidence="6 7" id="KW-0472">Membrane</keyword>
<accession>A0ABS9ZWB5</accession>
<evidence type="ECO:0000256" key="5">
    <source>
        <dbReference type="ARBA" id="ARBA00022989"/>
    </source>
</evidence>
<evidence type="ECO:0000259" key="8">
    <source>
        <dbReference type="Pfam" id="PF09335"/>
    </source>
</evidence>
<name>A0ABS9ZWB5_9SPHI</name>
<feature type="domain" description="VTT" evidence="8">
    <location>
        <begin position="44"/>
        <end position="170"/>
    </location>
</feature>
<dbReference type="Pfam" id="PF09335">
    <property type="entry name" value="VTT_dom"/>
    <property type="match status" value="1"/>
</dbReference>
<evidence type="ECO:0000313" key="10">
    <source>
        <dbReference type="Proteomes" id="UP001165460"/>
    </source>
</evidence>
<comment type="caution">
    <text evidence="9">The sequence shown here is derived from an EMBL/GenBank/DDBJ whole genome shotgun (WGS) entry which is preliminary data.</text>
</comment>
<evidence type="ECO:0000256" key="2">
    <source>
        <dbReference type="ARBA" id="ARBA00010792"/>
    </source>
</evidence>
<evidence type="ECO:0000256" key="4">
    <source>
        <dbReference type="ARBA" id="ARBA00022692"/>
    </source>
</evidence>
<feature type="transmembrane region" description="Helical" evidence="7">
    <location>
        <begin position="23"/>
        <end position="44"/>
    </location>
</feature>
<feature type="transmembrane region" description="Helical" evidence="7">
    <location>
        <begin position="184"/>
        <end position="202"/>
    </location>
</feature>
<sequence length="216" mass="24451">MLLKLITDTKDTLAAITREYRTWTYLILFIIIFAETGFVVTPFLPGDSLLFAMGALIAAGDTGLHIWYMALLLSAAAILGNTLNYRLGRYFGVKVFKEENKILKLKYYHQSHEYFEKHGSKAVVFSRFLPIFRTIAPFVAGAARMSFGRFTFYNFVGGIAWIFSLLFAGYLLGKMPFIERNFELVIVAIALGTFAPVVWAAIKPLFKKKTEVSEEN</sequence>
<dbReference type="EMBL" id="JALGBH010000002">
    <property type="protein sequence ID" value="MCJ0742608.1"/>
    <property type="molecule type" value="Genomic_DNA"/>
</dbReference>
<comment type="similarity">
    <text evidence="2 7">Belongs to the DedA family.</text>
</comment>
<feature type="transmembrane region" description="Helical" evidence="7">
    <location>
        <begin position="152"/>
        <end position="172"/>
    </location>
</feature>
<evidence type="ECO:0000256" key="7">
    <source>
        <dbReference type="RuleBase" id="RU367016"/>
    </source>
</evidence>
<keyword evidence="3 7" id="KW-1003">Cell membrane</keyword>
<comment type="subcellular location">
    <subcellularLocation>
        <location evidence="1 7">Cell membrane</location>
        <topology evidence="1 7">Multi-pass membrane protein</topology>
    </subcellularLocation>
</comment>
<dbReference type="PANTHER" id="PTHR30353">
    <property type="entry name" value="INNER MEMBRANE PROTEIN DEDA-RELATED"/>
    <property type="match status" value="1"/>
</dbReference>
<dbReference type="InterPro" id="IPR032816">
    <property type="entry name" value="VTT_dom"/>
</dbReference>
<keyword evidence="4 7" id="KW-0812">Transmembrane</keyword>
<organism evidence="9 10">
    <name type="scientific">Pedobacter montanisoli</name>
    <dbReference type="NCBI Taxonomy" id="2923277"/>
    <lineage>
        <taxon>Bacteria</taxon>
        <taxon>Pseudomonadati</taxon>
        <taxon>Bacteroidota</taxon>
        <taxon>Sphingobacteriia</taxon>
        <taxon>Sphingobacteriales</taxon>
        <taxon>Sphingobacteriaceae</taxon>
        <taxon>Pedobacter</taxon>
    </lineage>
</organism>
<keyword evidence="10" id="KW-1185">Reference proteome</keyword>
<evidence type="ECO:0000256" key="6">
    <source>
        <dbReference type="ARBA" id="ARBA00023136"/>
    </source>
</evidence>
<dbReference type="Proteomes" id="UP001165460">
    <property type="component" value="Unassembled WGS sequence"/>
</dbReference>
<dbReference type="InterPro" id="IPR032818">
    <property type="entry name" value="DedA-like"/>
</dbReference>